<evidence type="ECO:0000256" key="3">
    <source>
        <dbReference type="ARBA" id="ARBA00023163"/>
    </source>
</evidence>
<dbReference type="GO" id="GO:0005634">
    <property type="term" value="C:nucleus"/>
    <property type="evidence" value="ECO:0007669"/>
    <property type="project" value="UniProtKB-SubCell"/>
</dbReference>
<dbReference type="Gene3D" id="1.10.10.10">
    <property type="entry name" value="Winged helix-like DNA-binding domain superfamily/Winged helix DNA-binding domain"/>
    <property type="match status" value="1"/>
</dbReference>
<keyword evidence="3" id="KW-0804">Transcription</keyword>
<feature type="region of interest" description="Disordered" evidence="6">
    <location>
        <begin position="149"/>
        <end position="178"/>
    </location>
</feature>
<dbReference type="PANTHER" id="PTHR46078:SF2">
    <property type="entry name" value="FORK-HEAD DOMAIN-CONTAINING PROTEIN"/>
    <property type="match status" value="1"/>
</dbReference>
<dbReference type="PROSITE" id="PS50039">
    <property type="entry name" value="FORK_HEAD_3"/>
    <property type="match status" value="1"/>
</dbReference>
<dbReference type="InterPro" id="IPR030456">
    <property type="entry name" value="TF_fork_head_CS_2"/>
</dbReference>
<feature type="compositionally biased region" description="Polar residues" evidence="6">
    <location>
        <begin position="487"/>
        <end position="497"/>
    </location>
</feature>
<dbReference type="InterPro" id="IPR045912">
    <property type="entry name" value="FOXJ2/3-like"/>
</dbReference>
<evidence type="ECO:0000256" key="1">
    <source>
        <dbReference type="ARBA" id="ARBA00023015"/>
    </source>
</evidence>
<reference evidence="8" key="1">
    <citation type="journal article" date="2020" name="Fungal Divers.">
        <title>Resolving the Mortierellaceae phylogeny through synthesis of multi-gene phylogenetics and phylogenomics.</title>
        <authorList>
            <person name="Vandepol N."/>
            <person name="Liber J."/>
            <person name="Desiro A."/>
            <person name="Na H."/>
            <person name="Kennedy M."/>
            <person name="Barry K."/>
            <person name="Grigoriev I.V."/>
            <person name="Miller A.N."/>
            <person name="O'Donnell K."/>
            <person name="Stajich J.E."/>
            <person name="Bonito G."/>
        </authorList>
    </citation>
    <scope>NUCLEOTIDE SEQUENCE</scope>
    <source>
        <strain evidence="8">NRRL 28262</strain>
    </source>
</reference>
<evidence type="ECO:0000256" key="6">
    <source>
        <dbReference type="SAM" id="MobiDB-lite"/>
    </source>
</evidence>
<evidence type="ECO:0000313" key="8">
    <source>
        <dbReference type="EMBL" id="KAG0268730.1"/>
    </source>
</evidence>
<feature type="DNA-binding region" description="Fork-head" evidence="5">
    <location>
        <begin position="81"/>
        <end position="172"/>
    </location>
</feature>
<feature type="compositionally biased region" description="Low complexity" evidence="6">
    <location>
        <begin position="583"/>
        <end position="599"/>
    </location>
</feature>
<dbReference type="InterPro" id="IPR001766">
    <property type="entry name" value="Fork_head_dom"/>
</dbReference>
<evidence type="ECO:0000256" key="4">
    <source>
        <dbReference type="ARBA" id="ARBA00023242"/>
    </source>
</evidence>
<dbReference type="PRINTS" id="PR00053">
    <property type="entry name" value="FORKHEAD"/>
</dbReference>
<evidence type="ECO:0000256" key="2">
    <source>
        <dbReference type="ARBA" id="ARBA00023125"/>
    </source>
</evidence>
<keyword evidence="2 5" id="KW-0238">DNA-binding</keyword>
<dbReference type="GO" id="GO:0000981">
    <property type="term" value="F:DNA-binding transcription factor activity, RNA polymerase II-specific"/>
    <property type="evidence" value="ECO:0007669"/>
    <property type="project" value="TreeGrafter"/>
</dbReference>
<dbReference type="InterPro" id="IPR036388">
    <property type="entry name" value="WH-like_DNA-bd_sf"/>
</dbReference>
<dbReference type="PANTHER" id="PTHR46078">
    <property type="entry name" value="FORKHEAD BOX PROTEIN J2 FAMILY MEMBER"/>
    <property type="match status" value="1"/>
</dbReference>
<evidence type="ECO:0000313" key="9">
    <source>
        <dbReference type="Proteomes" id="UP001194580"/>
    </source>
</evidence>
<gene>
    <name evidence="8" type="primary">FOXJ3</name>
    <name evidence="8" type="ORF">BGZ95_002327</name>
</gene>
<dbReference type="InterPro" id="IPR036390">
    <property type="entry name" value="WH_DNA-bd_sf"/>
</dbReference>
<feature type="compositionally biased region" description="Gly residues" evidence="6">
    <location>
        <begin position="453"/>
        <end position="463"/>
    </location>
</feature>
<dbReference type="AlphaFoldDB" id="A0AAD4D5M6"/>
<comment type="caution">
    <text evidence="8">The sequence shown here is derived from an EMBL/GenBank/DDBJ whole genome shotgun (WGS) entry which is preliminary data.</text>
</comment>
<protein>
    <submittedName>
        <fullName evidence="8">Forkhead box protein J3</fullName>
    </submittedName>
</protein>
<keyword evidence="1" id="KW-0805">Transcription regulation</keyword>
<organism evidence="8 9">
    <name type="scientific">Linnemannia exigua</name>
    <dbReference type="NCBI Taxonomy" id="604196"/>
    <lineage>
        <taxon>Eukaryota</taxon>
        <taxon>Fungi</taxon>
        <taxon>Fungi incertae sedis</taxon>
        <taxon>Mucoromycota</taxon>
        <taxon>Mortierellomycotina</taxon>
        <taxon>Mortierellomycetes</taxon>
        <taxon>Mortierellales</taxon>
        <taxon>Mortierellaceae</taxon>
        <taxon>Linnemannia</taxon>
    </lineage>
</organism>
<dbReference type="SMART" id="SM00339">
    <property type="entry name" value="FH"/>
    <property type="match status" value="1"/>
</dbReference>
<keyword evidence="9" id="KW-1185">Reference proteome</keyword>
<name>A0AAD4D5M6_9FUNG</name>
<feature type="non-terminal residue" evidence="8">
    <location>
        <position position="1"/>
    </location>
</feature>
<dbReference type="SUPFAM" id="SSF46785">
    <property type="entry name" value="Winged helix' DNA-binding domain"/>
    <property type="match status" value="1"/>
</dbReference>
<feature type="compositionally biased region" description="Acidic residues" evidence="6">
    <location>
        <begin position="559"/>
        <end position="573"/>
    </location>
</feature>
<keyword evidence="4 5" id="KW-0539">Nucleus</keyword>
<dbReference type="Pfam" id="PF00250">
    <property type="entry name" value="Forkhead"/>
    <property type="match status" value="1"/>
</dbReference>
<feature type="domain" description="Fork-head" evidence="7">
    <location>
        <begin position="81"/>
        <end position="172"/>
    </location>
</feature>
<dbReference type="EMBL" id="JAAAIL010001493">
    <property type="protein sequence ID" value="KAG0268730.1"/>
    <property type="molecule type" value="Genomic_DNA"/>
</dbReference>
<evidence type="ECO:0000256" key="5">
    <source>
        <dbReference type="PROSITE-ProRule" id="PRU00089"/>
    </source>
</evidence>
<dbReference type="GO" id="GO:0000978">
    <property type="term" value="F:RNA polymerase II cis-regulatory region sequence-specific DNA binding"/>
    <property type="evidence" value="ECO:0007669"/>
    <property type="project" value="TreeGrafter"/>
</dbReference>
<accession>A0AAD4D5M6</accession>
<comment type="subcellular location">
    <subcellularLocation>
        <location evidence="5">Nucleus</location>
    </subcellularLocation>
</comment>
<feature type="compositionally biased region" description="Low complexity" evidence="6">
    <location>
        <begin position="220"/>
        <end position="232"/>
    </location>
</feature>
<feature type="region of interest" description="Disordered" evidence="6">
    <location>
        <begin position="407"/>
        <end position="526"/>
    </location>
</feature>
<dbReference type="Proteomes" id="UP001194580">
    <property type="component" value="Unassembled WGS sequence"/>
</dbReference>
<proteinExistence type="predicted"/>
<evidence type="ECO:0000259" key="7">
    <source>
        <dbReference type="PROSITE" id="PS50039"/>
    </source>
</evidence>
<dbReference type="PROSITE" id="PS00658">
    <property type="entry name" value="FORK_HEAD_2"/>
    <property type="match status" value="1"/>
</dbReference>
<feature type="compositionally biased region" description="Low complexity" evidence="6">
    <location>
        <begin position="421"/>
        <end position="433"/>
    </location>
</feature>
<feature type="region of interest" description="Disordered" evidence="6">
    <location>
        <begin position="218"/>
        <end position="334"/>
    </location>
</feature>
<sequence>MNLNSAMDDSQMILITAGTTAAAVETESSPGSEKRRRRVTEGHDTTTSPPAKAAKKVNTPAAVPNNSIDRHDVSICASTARPTCSYTTMLMEVFQASNKTKMDLPDIYGGVMAMYPYYRKVNKVWQSSVRHALSQSKFFCKMERGPDEPGKGSLWTVDTQNTHTPNPPRKRKASTSNNDYQSAIACPAKFKGKHSTAPTKLTCTTMGESLEVENTLGFHSSPTASIPSPAASDDTDDANTVRRSGRARRPPRTKEADDYVMTTTVTVSSHSRKPSLVMGASFSTPPSSPAPQDHHHSETTTMPTSMVSSAQSSARKRSSSIRSDKGLTSPAAVSRTNHHFTIELPAFNPKMSTAATSVVTSTATTTFPRRTPLNIDQDLVITPGVVTSPRIRRPPQKLAEFVSSEDFKAAPCGKRPAPPTSLGSASSSSSFLSENADRAYPSTLTSTSTPMGTGAGAGMGTGMGVTERRVERRGRKRARPDVVGAPSSISSTSQRLHTASPRRDRRTKDVDVVSPIGPQGTTTLPLSMTAQSPIGAVGGGAPAFISLKDLELSHAASLDDNDDEEDEDEEEDYFGVQGRRNYRSFSSSSPRRYGSSGRQSQHETYEQRRQAGIQQIVVASLDWYEESDSEDEVDVDVDVDVEGDFDADMDSSSHTSSHNVNYYGAAVEAHGGAIRSGFDSGFDSGSDSSKGFVRHGGWMMTETETAATTAAIAAELAGVGLEDIVGATAATEAFEAVCILAPEVDEQGVMDSTTAGDAHIDVTAVPSHFLQPARVLSGEASLAEQDGVHAHGSQVSPSVINVVDTSPLLLPITIDTSSSTSNLRMAASGMSG</sequence>
<feature type="region of interest" description="Disordered" evidence="6">
    <location>
        <begin position="20"/>
        <end position="66"/>
    </location>
</feature>
<feature type="region of interest" description="Disordered" evidence="6">
    <location>
        <begin position="556"/>
        <end position="608"/>
    </location>
</feature>